<dbReference type="InterPro" id="IPR052073">
    <property type="entry name" value="Amide_Lactam_Regulators"/>
</dbReference>
<evidence type="ECO:0000313" key="9">
    <source>
        <dbReference type="Proteomes" id="UP000027920"/>
    </source>
</evidence>
<accession>A0A072NZ93</accession>
<dbReference type="EMBL" id="AMGV01000018">
    <property type="protein sequence ID" value="KEF52323.1"/>
    <property type="molecule type" value="Genomic_DNA"/>
</dbReference>
<keyword evidence="4" id="KW-0804">Transcription</keyword>
<evidence type="ECO:0000256" key="2">
    <source>
        <dbReference type="ARBA" id="ARBA00023015"/>
    </source>
</evidence>
<dbReference type="SMART" id="SM00906">
    <property type="entry name" value="Fungal_trans"/>
    <property type="match status" value="1"/>
</dbReference>
<keyword evidence="1" id="KW-0862">Zinc</keyword>
<dbReference type="HOGENOM" id="CLU_006329_5_1_1"/>
<evidence type="ECO:0000259" key="7">
    <source>
        <dbReference type="SMART" id="SM00906"/>
    </source>
</evidence>
<dbReference type="Proteomes" id="UP000027920">
    <property type="component" value="Unassembled WGS sequence"/>
</dbReference>
<dbReference type="OrthoDB" id="5121955at2759"/>
<feature type="region of interest" description="Disordered" evidence="6">
    <location>
        <begin position="108"/>
        <end position="129"/>
    </location>
</feature>
<dbReference type="PANTHER" id="PTHR47171">
    <property type="entry name" value="FARA-RELATED"/>
    <property type="match status" value="1"/>
</dbReference>
<dbReference type="GO" id="GO:0006351">
    <property type="term" value="P:DNA-templated transcription"/>
    <property type="evidence" value="ECO:0007669"/>
    <property type="project" value="InterPro"/>
</dbReference>
<evidence type="ECO:0000256" key="1">
    <source>
        <dbReference type="ARBA" id="ARBA00022833"/>
    </source>
</evidence>
<proteinExistence type="predicted"/>
<reference evidence="8 9" key="1">
    <citation type="submission" date="2013-03" db="EMBL/GenBank/DDBJ databases">
        <title>The Genome Sequence of Exophiala aquamarina CBS 119918.</title>
        <authorList>
            <consortium name="The Broad Institute Genomics Platform"/>
            <person name="Cuomo C."/>
            <person name="de Hoog S."/>
            <person name="Gorbushina A."/>
            <person name="Walker B."/>
            <person name="Young S.K."/>
            <person name="Zeng Q."/>
            <person name="Gargeya S."/>
            <person name="Fitzgerald M."/>
            <person name="Haas B."/>
            <person name="Abouelleil A."/>
            <person name="Allen A.W."/>
            <person name="Alvarado L."/>
            <person name="Arachchi H.M."/>
            <person name="Berlin A.M."/>
            <person name="Chapman S.B."/>
            <person name="Gainer-Dewar J."/>
            <person name="Goldberg J."/>
            <person name="Griggs A."/>
            <person name="Gujja S."/>
            <person name="Hansen M."/>
            <person name="Howarth C."/>
            <person name="Imamovic A."/>
            <person name="Ireland A."/>
            <person name="Larimer J."/>
            <person name="McCowan C."/>
            <person name="Murphy C."/>
            <person name="Pearson M."/>
            <person name="Poon T.W."/>
            <person name="Priest M."/>
            <person name="Roberts A."/>
            <person name="Saif S."/>
            <person name="Shea T."/>
            <person name="Sisk P."/>
            <person name="Sykes S."/>
            <person name="Wortman J."/>
            <person name="Nusbaum C."/>
            <person name="Birren B."/>
        </authorList>
    </citation>
    <scope>NUCLEOTIDE SEQUENCE [LARGE SCALE GENOMIC DNA]</scope>
    <source>
        <strain evidence="8 9">CBS 119918</strain>
    </source>
</reference>
<organism evidence="8 9">
    <name type="scientific">Exophiala aquamarina CBS 119918</name>
    <dbReference type="NCBI Taxonomy" id="1182545"/>
    <lineage>
        <taxon>Eukaryota</taxon>
        <taxon>Fungi</taxon>
        <taxon>Dikarya</taxon>
        <taxon>Ascomycota</taxon>
        <taxon>Pezizomycotina</taxon>
        <taxon>Eurotiomycetes</taxon>
        <taxon>Chaetothyriomycetidae</taxon>
        <taxon>Chaetothyriales</taxon>
        <taxon>Herpotrichiellaceae</taxon>
        <taxon>Exophiala</taxon>
    </lineage>
</organism>
<dbReference type="GO" id="GO:0008270">
    <property type="term" value="F:zinc ion binding"/>
    <property type="evidence" value="ECO:0007669"/>
    <property type="project" value="InterPro"/>
</dbReference>
<dbReference type="GO" id="GO:0003677">
    <property type="term" value="F:DNA binding"/>
    <property type="evidence" value="ECO:0007669"/>
    <property type="project" value="UniProtKB-KW"/>
</dbReference>
<dbReference type="VEuPathDB" id="FungiDB:A1O9_11563"/>
<comment type="caution">
    <text evidence="8">The sequence shown here is derived from an EMBL/GenBank/DDBJ whole genome shotgun (WGS) entry which is preliminary data.</text>
</comment>
<gene>
    <name evidence="8" type="ORF">A1O9_11563</name>
</gene>
<dbReference type="InterPro" id="IPR007219">
    <property type="entry name" value="XnlR_reg_dom"/>
</dbReference>
<dbReference type="GeneID" id="25286461"/>
<feature type="region of interest" description="Disordered" evidence="6">
    <location>
        <begin position="28"/>
        <end position="52"/>
    </location>
</feature>
<keyword evidence="9" id="KW-1185">Reference proteome</keyword>
<dbReference type="AlphaFoldDB" id="A0A072NZ93"/>
<sequence>MDSRSASPTSRLRRHMDFLPRVELLRPRSAAHGTLTPREHSARGSANPVTSSEARKSLAAAFEEFLDEHGYGGDALEKCGIIFMNEASPLTFALEELRRSKGESSLHDVGSALSKHAQDDTGNAAPNASVHPSHLAAASYTYLNDHGAFVFPSADLLSSLIDAFLLHFLPVYPIVDPKDFVQRYQEQKLPWILMHAVCFIGATFCDQSVLHQAGFRRRWHARRSFYDKAKILFDTGYETNKVTLLQTVLMLTFWGPQMRSYWNPCSWVGFAVTIAESLGINQSVAIERMNPTDKSLLRRLWWILVLRDASCASFLGRPFRINLSQCDMEPLNNDDFASETGAGALNKDSFSSTTGAGELNSHLQALYLIKVVELSMLLRQIVAYRSNKDKSAADTSDLFTKLQSWKAGLPDELKWHGVGAGGSSVFSSSLKIIFYHHIIMIYLEPSAKPDQAGETGAGEADQHAMQTARDAASIISASALSLVTNSTLNRLPHEVFTAFSVAGIVFYRQIIRSDEMMAEIGRATLDNCRMIISEARDQWDAGPWMLRVFDFLLSNMSKKDNAMNIVGPADFQQPTHLIMNHDGLDCNDPSLIAADVLHSIDWESPQFQQLARTFNDGLLFPVFENPSDFMMV</sequence>
<keyword evidence="5" id="KW-0539">Nucleus</keyword>
<keyword evidence="2" id="KW-0805">Transcription regulation</keyword>
<name>A0A072NZ93_9EURO</name>
<dbReference type="RefSeq" id="XP_013254913.1">
    <property type="nucleotide sequence ID" value="XM_013399459.1"/>
</dbReference>
<evidence type="ECO:0000256" key="4">
    <source>
        <dbReference type="ARBA" id="ARBA00023163"/>
    </source>
</evidence>
<keyword evidence="3" id="KW-0238">DNA-binding</keyword>
<dbReference type="Pfam" id="PF04082">
    <property type="entry name" value="Fungal_trans"/>
    <property type="match status" value="1"/>
</dbReference>
<dbReference type="CDD" id="cd12148">
    <property type="entry name" value="fungal_TF_MHR"/>
    <property type="match status" value="1"/>
</dbReference>
<evidence type="ECO:0000256" key="5">
    <source>
        <dbReference type="ARBA" id="ARBA00023242"/>
    </source>
</evidence>
<dbReference type="PANTHER" id="PTHR47171:SF1">
    <property type="entry name" value="ZN(II)2CYS6 TRANSCRIPTION FACTOR (EUROFUNG)"/>
    <property type="match status" value="1"/>
</dbReference>
<evidence type="ECO:0000313" key="8">
    <source>
        <dbReference type="EMBL" id="KEF52323.1"/>
    </source>
</evidence>
<feature type="domain" description="Xylanolytic transcriptional activator regulatory" evidence="7">
    <location>
        <begin position="264"/>
        <end position="336"/>
    </location>
</feature>
<evidence type="ECO:0000256" key="3">
    <source>
        <dbReference type="ARBA" id="ARBA00023125"/>
    </source>
</evidence>
<protein>
    <recommendedName>
        <fullName evidence="7">Xylanolytic transcriptional activator regulatory domain-containing protein</fullName>
    </recommendedName>
</protein>
<evidence type="ECO:0000256" key="6">
    <source>
        <dbReference type="SAM" id="MobiDB-lite"/>
    </source>
</evidence>